<dbReference type="InterPro" id="IPR001841">
    <property type="entry name" value="Znf_RING"/>
</dbReference>
<evidence type="ECO:0000313" key="3">
    <source>
        <dbReference type="Proteomes" id="UP000680866"/>
    </source>
</evidence>
<dbReference type="SUPFAM" id="SSF57850">
    <property type="entry name" value="RING/U-box"/>
    <property type="match status" value="1"/>
</dbReference>
<evidence type="ECO:0000313" key="2">
    <source>
        <dbReference type="EMBL" id="BCJ65829.1"/>
    </source>
</evidence>
<proteinExistence type="predicted"/>
<dbReference type="PANTHER" id="PTHR32097:SF18">
    <property type="entry name" value="RING-TYPE DOMAIN-CONTAINING PROTEIN"/>
    <property type="match status" value="1"/>
</dbReference>
<dbReference type="KEGG" id="pry:Prubr_28500"/>
<name>A0A810N0T7_9ACTN</name>
<evidence type="ECO:0000259" key="1">
    <source>
        <dbReference type="PROSITE" id="PS50089"/>
    </source>
</evidence>
<keyword evidence="3" id="KW-1185">Reference proteome</keyword>
<feature type="domain" description="RING-type" evidence="1">
    <location>
        <begin position="133"/>
        <end position="169"/>
    </location>
</feature>
<dbReference type="PANTHER" id="PTHR32097">
    <property type="entry name" value="CAMP-BINDING PROTEIN 1-RELATED"/>
    <property type="match status" value="1"/>
</dbReference>
<organism evidence="2 3">
    <name type="scientific">Polymorphospora rubra</name>
    <dbReference type="NCBI Taxonomy" id="338584"/>
    <lineage>
        <taxon>Bacteria</taxon>
        <taxon>Bacillati</taxon>
        <taxon>Actinomycetota</taxon>
        <taxon>Actinomycetes</taxon>
        <taxon>Micromonosporales</taxon>
        <taxon>Micromonosporaceae</taxon>
        <taxon>Polymorphospora</taxon>
    </lineage>
</organism>
<dbReference type="RefSeq" id="WP_212825530.1">
    <property type="nucleotide sequence ID" value="NZ_AP023359.1"/>
</dbReference>
<reference evidence="2" key="1">
    <citation type="submission" date="2020-08" db="EMBL/GenBank/DDBJ databases">
        <title>Whole genome shotgun sequence of Polymorphospora rubra NBRC 101157.</title>
        <authorList>
            <person name="Komaki H."/>
            <person name="Tamura T."/>
        </authorList>
    </citation>
    <scope>NUCLEOTIDE SEQUENCE</scope>
    <source>
        <strain evidence="2">NBRC 101157</strain>
    </source>
</reference>
<dbReference type="EMBL" id="AP023359">
    <property type="protein sequence ID" value="BCJ65829.1"/>
    <property type="molecule type" value="Genomic_DNA"/>
</dbReference>
<sequence length="858" mass="92183">MPATATPPAVRSAVADVLLRHGLVAPGLLSRSKVRPGRVRTDSAAGLVALEADLVALGFLPGPRLRRYLAGQEPERLAELGLGLLDGLARAVGAHVPHIPLFRSFPRRIPADTNDLYVRRIFALLLQEPRQPCVLCGTADLVRPVAPCAHLVCGACWDGSDYTGCPICHRRIDCEDAFLRPTPPPAHRPQPPLPRRARIIELADDAGQACGELTAALLGRRTPLSPADRADLDALLDHAGPAWFDLLPADIPVRETRAAVVARAVTDPAATDRLPDLLDRYVGTATDVLRLLHVLHGADAGLRTPPARRRSLPRRLRRLLLSRLDALPLASLVEDLRRHGARWLRMAENLHPFEEAGRHPVAATAFAVLRRTRIDADTPFGRLVAGVVTAHPGVAVRPGERITVTGWAGRVEAALPAGNAVPLLAARPGELVRRLVAVAHRAGDPAELVDTVDRVAPAVAPGVLLAAIGALRAASWPAVPRLYFPRGGSATLWTEPDHRPRLDAGVAVDLESVLTAEVLRRAGNLPPVDHALLDGGLVDLVAPFTERTASAALVRLPRGSGQPLPPGRRLRLFLHWTEPAGTRVDLDLSVSFYDGGGGFVGWCDYTRLRFGKLDAVHSGDLTSAPPPAGASEFVDLDVAALRRRGIRYVTMLVLSYNDVPFDAMTDAFAGLMTQPGDRGRPFEPRAVEQRFDLAGDVRVAIPLVVDLDRSSVRWLDSTLAVAGGQHSVGRYSRTIGRLSAAADRHFTAGHRVSLWELACWQVAARTRQVTVRGGSPRTYRRRDGETVAAFAERLVTNGPADDTPVKAAPDFAALVRADVDLPVGADVYALYPDRLDPARVRQLQAGDLLAALAPTGAT</sequence>
<dbReference type="AlphaFoldDB" id="A0A810N0T7"/>
<gene>
    <name evidence="2" type="ORF">Prubr_28500</name>
</gene>
<dbReference type="InterPro" id="IPR051324">
    <property type="entry name" value="Stress/Tellurium_Resist"/>
</dbReference>
<accession>A0A810N0T7</accession>
<dbReference type="Pfam" id="PF14447">
    <property type="entry name" value="Prok-RING_4"/>
    <property type="match status" value="1"/>
</dbReference>
<dbReference type="NCBIfam" id="NF041916">
    <property type="entry name" value="RING_SCO0854"/>
    <property type="match status" value="1"/>
</dbReference>
<dbReference type="PROSITE" id="PS50089">
    <property type="entry name" value="ZF_RING_2"/>
    <property type="match status" value="1"/>
</dbReference>
<dbReference type="Proteomes" id="UP000680866">
    <property type="component" value="Chromosome"/>
</dbReference>
<protein>
    <recommendedName>
        <fullName evidence="1">RING-type domain-containing protein</fullName>
    </recommendedName>
</protein>